<comment type="caution">
    <text evidence="2">The sequence shown here is derived from an EMBL/GenBank/DDBJ whole genome shotgun (WGS) entry which is preliminary data.</text>
</comment>
<dbReference type="AlphaFoldDB" id="A0A2J7TD61"/>
<dbReference type="InterPro" id="IPR029044">
    <property type="entry name" value="Nucleotide-diphossugar_trans"/>
</dbReference>
<name>A0A2J7TD61_METSI</name>
<dbReference type="CDD" id="cd00761">
    <property type="entry name" value="Glyco_tranf_GTA_type"/>
    <property type="match status" value="1"/>
</dbReference>
<evidence type="ECO:0000259" key="1">
    <source>
        <dbReference type="Pfam" id="PF00535"/>
    </source>
</evidence>
<dbReference type="Proteomes" id="UP000236286">
    <property type="component" value="Unassembled WGS sequence"/>
</dbReference>
<dbReference type="Gene3D" id="3.90.550.10">
    <property type="entry name" value="Spore Coat Polysaccharide Biosynthesis Protein SpsA, Chain A"/>
    <property type="match status" value="1"/>
</dbReference>
<gene>
    <name evidence="2" type="ORF">CR492_17055</name>
</gene>
<dbReference type="Pfam" id="PF00535">
    <property type="entry name" value="Glycos_transf_2"/>
    <property type="match status" value="1"/>
</dbReference>
<dbReference type="InterPro" id="IPR001173">
    <property type="entry name" value="Glyco_trans_2-like"/>
</dbReference>
<accession>A0A2J7TD61</accession>
<organism evidence="2 3">
    <name type="scientific">Methylocella silvestris</name>
    <dbReference type="NCBI Taxonomy" id="199596"/>
    <lineage>
        <taxon>Bacteria</taxon>
        <taxon>Pseudomonadati</taxon>
        <taxon>Pseudomonadota</taxon>
        <taxon>Alphaproteobacteria</taxon>
        <taxon>Hyphomicrobiales</taxon>
        <taxon>Beijerinckiaceae</taxon>
        <taxon>Methylocella</taxon>
    </lineage>
</organism>
<proteinExistence type="predicted"/>
<reference evidence="2 3" key="1">
    <citation type="submission" date="2017-10" db="EMBL/GenBank/DDBJ databases">
        <title>Genome announcement of Methylocella silvestris TVC from permafrost.</title>
        <authorList>
            <person name="Wang J."/>
            <person name="Geng K."/>
            <person name="Ul-Haque F."/>
            <person name="Crombie A.T."/>
            <person name="Street L.E."/>
            <person name="Wookey P.A."/>
            <person name="Murrell J.C."/>
            <person name="Pratscher J."/>
        </authorList>
    </citation>
    <scope>NUCLEOTIDE SEQUENCE [LARGE SCALE GENOMIC DNA]</scope>
    <source>
        <strain evidence="2 3">TVC</strain>
    </source>
</reference>
<dbReference type="SUPFAM" id="SSF53448">
    <property type="entry name" value="Nucleotide-diphospho-sugar transferases"/>
    <property type="match status" value="1"/>
</dbReference>
<protein>
    <recommendedName>
        <fullName evidence="1">Glycosyltransferase 2-like domain-containing protein</fullName>
    </recommendedName>
</protein>
<dbReference type="EMBL" id="PDZR01000025">
    <property type="protein sequence ID" value="PNG24715.1"/>
    <property type="molecule type" value="Genomic_DNA"/>
</dbReference>
<sequence>MINVACLMICLPVAERFAFFQQSVSDYRMQTYPHKTLIVVLDGRGVEGRRRVCDHLATLEDPSIRVIAPEGDLTLGALRNVSFEAAVAAVVCQWDDDDRSHPRRIETQLSALVEGDCDAVFLQDVMQYFPRSNVLRWINWRATPAGGHPGTLMARRSVTPRYPVTGDNAQRGEDLVLAQALLERGRVGYVGEQPHLYLYASHGANTWSDDHHQMLSRELSISRGLLRRRELEIRRGLEPFCFEPGKIEVAGSNGCAFVL</sequence>
<evidence type="ECO:0000313" key="3">
    <source>
        <dbReference type="Proteomes" id="UP000236286"/>
    </source>
</evidence>
<feature type="domain" description="Glycosyltransferase 2-like" evidence="1">
    <location>
        <begin position="9"/>
        <end position="122"/>
    </location>
</feature>
<dbReference type="OrthoDB" id="2676521at2"/>
<evidence type="ECO:0000313" key="2">
    <source>
        <dbReference type="EMBL" id="PNG24715.1"/>
    </source>
</evidence>